<feature type="region of interest" description="Disordered" evidence="1">
    <location>
        <begin position="69"/>
        <end position="121"/>
    </location>
</feature>
<dbReference type="EMBL" id="KI392485">
    <property type="protein sequence ID" value="ERN16056.1"/>
    <property type="molecule type" value="Genomic_DNA"/>
</dbReference>
<name>U5CS68_AMBTC</name>
<evidence type="ECO:0000313" key="2">
    <source>
        <dbReference type="EMBL" id="ERN16056.1"/>
    </source>
</evidence>
<dbReference type="AlphaFoldDB" id="U5CS68"/>
<gene>
    <name evidence="2" type="ORF">AMTR_s00030p00121840</name>
</gene>
<proteinExistence type="predicted"/>
<evidence type="ECO:0000313" key="3">
    <source>
        <dbReference type="Proteomes" id="UP000017836"/>
    </source>
</evidence>
<sequence>MLEVLGAAFQSPTPELIVALDTVINAARDLNKMTSAVRQEVEADLANIPVTSSFAILVLTLSTADSLACPRRSLSPPSQRSHSWDRLVARGSTPREGSAIRINSGFASKPSSISSDSSSTT</sequence>
<evidence type="ECO:0000256" key="1">
    <source>
        <dbReference type="SAM" id="MobiDB-lite"/>
    </source>
</evidence>
<protein>
    <submittedName>
        <fullName evidence="2">Uncharacterized protein</fullName>
    </submittedName>
</protein>
<feature type="compositionally biased region" description="Low complexity" evidence="1">
    <location>
        <begin position="108"/>
        <end position="121"/>
    </location>
</feature>
<dbReference type="HOGENOM" id="CLU_2041187_0_0_1"/>
<reference evidence="3" key="1">
    <citation type="journal article" date="2013" name="Science">
        <title>The Amborella genome and the evolution of flowering plants.</title>
        <authorList>
            <consortium name="Amborella Genome Project"/>
        </authorList>
    </citation>
    <scope>NUCLEOTIDE SEQUENCE [LARGE SCALE GENOMIC DNA]</scope>
</reference>
<organism evidence="2 3">
    <name type="scientific">Amborella trichopoda</name>
    <dbReference type="NCBI Taxonomy" id="13333"/>
    <lineage>
        <taxon>Eukaryota</taxon>
        <taxon>Viridiplantae</taxon>
        <taxon>Streptophyta</taxon>
        <taxon>Embryophyta</taxon>
        <taxon>Tracheophyta</taxon>
        <taxon>Spermatophyta</taxon>
        <taxon>Magnoliopsida</taxon>
        <taxon>Amborellales</taxon>
        <taxon>Amborellaceae</taxon>
        <taxon>Amborella</taxon>
    </lineage>
</organism>
<dbReference type="Proteomes" id="UP000017836">
    <property type="component" value="Unassembled WGS sequence"/>
</dbReference>
<keyword evidence="3" id="KW-1185">Reference proteome</keyword>
<dbReference type="Gramene" id="ERN16056">
    <property type="protein sequence ID" value="ERN16056"/>
    <property type="gene ID" value="AMTR_s00030p00121840"/>
</dbReference>
<feature type="compositionally biased region" description="Low complexity" evidence="1">
    <location>
        <begin position="70"/>
        <end position="81"/>
    </location>
</feature>
<accession>U5CS68</accession>